<organism evidence="1 2">
    <name type="scientific">Aquimarina muelleri</name>
    <dbReference type="NCBI Taxonomy" id="279356"/>
    <lineage>
        <taxon>Bacteria</taxon>
        <taxon>Pseudomonadati</taxon>
        <taxon>Bacteroidota</taxon>
        <taxon>Flavobacteriia</taxon>
        <taxon>Flavobacteriales</taxon>
        <taxon>Flavobacteriaceae</taxon>
        <taxon>Aquimarina</taxon>
    </lineage>
</organism>
<proteinExistence type="predicted"/>
<dbReference type="RefSeq" id="WP_155837890.1">
    <property type="nucleotide sequence ID" value="NZ_BMWS01000027.1"/>
</dbReference>
<name>A0A918JX13_9FLAO</name>
<gene>
    <name evidence="1" type="ORF">GCM10007384_33090</name>
</gene>
<sequence length="51" mass="5897">MIQKAGIPGVNNDSGRVRKEISYWESQNKKRKCTEFSEMSYWEVVSNSNAL</sequence>
<evidence type="ECO:0000313" key="2">
    <source>
        <dbReference type="Proteomes" id="UP000601108"/>
    </source>
</evidence>
<protein>
    <submittedName>
        <fullName evidence="1">Uncharacterized protein</fullName>
    </submittedName>
</protein>
<reference evidence="1 2" key="1">
    <citation type="journal article" date="2014" name="Int. J. Syst. Evol. Microbiol.">
        <title>Complete genome sequence of Corynebacterium casei LMG S-19264T (=DSM 44701T), isolated from a smear-ripened cheese.</title>
        <authorList>
            <consortium name="US DOE Joint Genome Institute (JGI-PGF)"/>
            <person name="Walter F."/>
            <person name="Albersmeier A."/>
            <person name="Kalinowski J."/>
            <person name="Ruckert C."/>
        </authorList>
    </citation>
    <scope>NUCLEOTIDE SEQUENCE [LARGE SCALE GENOMIC DNA]</scope>
    <source>
        <strain evidence="1 2">KCTC 12285</strain>
    </source>
</reference>
<dbReference type="Proteomes" id="UP000601108">
    <property type="component" value="Unassembled WGS sequence"/>
</dbReference>
<dbReference type="EMBL" id="BMWS01000027">
    <property type="protein sequence ID" value="GGX29291.1"/>
    <property type="molecule type" value="Genomic_DNA"/>
</dbReference>
<evidence type="ECO:0000313" key="1">
    <source>
        <dbReference type="EMBL" id="GGX29291.1"/>
    </source>
</evidence>
<keyword evidence="2" id="KW-1185">Reference proteome</keyword>
<comment type="caution">
    <text evidence="1">The sequence shown here is derived from an EMBL/GenBank/DDBJ whole genome shotgun (WGS) entry which is preliminary data.</text>
</comment>
<dbReference type="AlphaFoldDB" id="A0A918JX13"/>
<accession>A0A918JX13</accession>